<feature type="transmembrane region" description="Helical" evidence="2">
    <location>
        <begin position="121"/>
        <end position="142"/>
    </location>
</feature>
<feature type="compositionally biased region" description="Gly residues" evidence="1">
    <location>
        <begin position="1"/>
        <end position="12"/>
    </location>
</feature>
<feature type="region of interest" description="Disordered" evidence="1">
    <location>
        <begin position="1"/>
        <end position="46"/>
    </location>
</feature>
<protein>
    <submittedName>
        <fullName evidence="3">Uncharacterized protein</fullName>
    </submittedName>
</protein>
<comment type="caution">
    <text evidence="3">The sequence shown here is derived from an EMBL/GenBank/DDBJ whole genome shotgun (WGS) entry which is preliminary data.</text>
</comment>
<feature type="compositionally biased region" description="Polar residues" evidence="1">
    <location>
        <begin position="25"/>
        <end position="34"/>
    </location>
</feature>
<evidence type="ECO:0000313" key="4">
    <source>
        <dbReference type="Proteomes" id="UP000077202"/>
    </source>
</evidence>
<evidence type="ECO:0000256" key="1">
    <source>
        <dbReference type="SAM" id="MobiDB-lite"/>
    </source>
</evidence>
<keyword evidence="2" id="KW-0472">Membrane</keyword>
<dbReference type="EMBL" id="LVLJ01002271">
    <property type="protein sequence ID" value="OAE25961.1"/>
    <property type="molecule type" value="Genomic_DNA"/>
</dbReference>
<keyword evidence="2" id="KW-1133">Transmembrane helix</keyword>
<gene>
    <name evidence="3" type="ORF">AXG93_1712s1410</name>
</gene>
<sequence length="159" mass="16444">MNVGFGVGVGVEGKGRGGKQHQREQGQQSATDSGQGRERCDAGEGVVAEQEEIDGVLGRGAGQEDYGHREQQAVASTRLALDPADAAAAAAVASEAWTFASSEHDLVSDPLAGGFGFDSDITPIIVMITVGILELVVINFVIMQPSCSANQFLIELSAA</sequence>
<evidence type="ECO:0000256" key="2">
    <source>
        <dbReference type="SAM" id="Phobius"/>
    </source>
</evidence>
<name>A0A176W0D3_MARPO</name>
<organism evidence="3 4">
    <name type="scientific">Marchantia polymorpha subsp. ruderalis</name>
    <dbReference type="NCBI Taxonomy" id="1480154"/>
    <lineage>
        <taxon>Eukaryota</taxon>
        <taxon>Viridiplantae</taxon>
        <taxon>Streptophyta</taxon>
        <taxon>Embryophyta</taxon>
        <taxon>Marchantiophyta</taxon>
        <taxon>Marchantiopsida</taxon>
        <taxon>Marchantiidae</taxon>
        <taxon>Marchantiales</taxon>
        <taxon>Marchantiaceae</taxon>
        <taxon>Marchantia</taxon>
    </lineage>
</organism>
<dbReference type="Proteomes" id="UP000077202">
    <property type="component" value="Unassembled WGS sequence"/>
</dbReference>
<evidence type="ECO:0000313" key="3">
    <source>
        <dbReference type="EMBL" id="OAE25961.1"/>
    </source>
</evidence>
<keyword evidence="4" id="KW-1185">Reference proteome</keyword>
<keyword evidence="2" id="KW-0812">Transmembrane</keyword>
<reference evidence="3" key="1">
    <citation type="submission" date="2016-03" db="EMBL/GenBank/DDBJ databases">
        <title>Mechanisms controlling the formation of the plant cell surface in tip-growing cells are functionally conserved among land plants.</title>
        <authorList>
            <person name="Honkanen S."/>
            <person name="Jones V.A."/>
            <person name="Morieri G."/>
            <person name="Champion C."/>
            <person name="Hetherington A.J."/>
            <person name="Kelly S."/>
            <person name="Saint-Marcoux D."/>
            <person name="Proust H."/>
            <person name="Prescott H."/>
            <person name="Dolan L."/>
        </authorList>
    </citation>
    <scope>NUCLEOTIDE SEQUENCE [LARGE SCALE GENOMIC DNA]</scope>
    <source>
        <tissue evidence="3">Whole gametophyte</tissue>
    </source>
</reference>
<proteinExistence type="predicted"/>
<dbReference type="AlphaFoldDB" id="A0A176W0D3"/>
<accession>A0A176W0D3</accession>